<sequence length="138" mass="16012">MSRARRDPPPTEAEVTRQVLARIQEQIQQLATAMQSLTTQRGPPLIEHQDEQQEHSDDDENPFAGNVANPIVQQEDDWRWEQGFKFEIPKFHGSPTTEELLDWIVMVEEILEFKHIPWERCVPIIAMRFHNGAAAGWT</sequence>
<reference evidence="3" key="1">
    <citation type="journal article" date="2010" name="Nat. Biotechnol.">
        <title>Draft genome sequence of the oilseed species Ricinus communis.</title>
        <authorList>
            <person name="Chan A.P."/>
            <person name="Crabtree J."/>
            <person name="Zhao Q."/>
            <person name="Lorenzi H."/>
            <person name="Orvis J."/>
            <person name="Puiu D."/>
            <person name="Melake-Berhan A."/>
            <person name="Jones K.M."/>
            <person name="Redman J."/>
            <person name="Chen G."/>
            <person name="Cahoon E.B."/>
            <person name="Gedil M."/>
            <person name="Stanke M."/>
            <person name="Haas B.J."/>
            <person name="Wortman J.R."/>
            <person name="Fraser-Liggett C.M."/>
            <person name="Ravel J."/>
            <person name="Rabinowicz P.D."/>
        </authorList>
    </citation>
    <scope>NUCLEOTIDE SEQUENCE [LARGE SCALE GENOMIC DNA]</scope>
    <source>
        <strain evidence="3">cv. Hale</strain>
    </source>
</reference>
<evidence type="ECO:0000313" key="3">
    <source>
        <dbReference type="Proteomes" id="UP000008311"/>
    </source>
</evidence>
<dbReference type="AlphaFoldDB" id="B9SUV5"/>
<evidence type="ECO:0008006" key="4">
    <source>
        <dbReference type="Google" id="ProtNLM"/>
    </source>
</evidence>
<dbReference type="Proteomes" id="UP000008311">
    <property type="component" value="Unassembled WGS sequence"/>
</dbReference>
<feature type="region of interest" description="Disordered" evidence="1">
    <location>
        <begin position="36"/>
        <end position="66"/>
    </location>
</feature>
<dbReference type="InParanoid" id="B9SUV5"/>
<proteinExistence type="predicted"/>
<organism evidence="2 3">
    <name type="scientific">Ricinus communis</name>
    <name type="common">Castor bean</name>
    <dbReference type="NCBI Taxonomy" id="3988"/>
    <lineage>
        <taxon>Eukaryota</taxon>
        <taxon>Viridiplantae</taxon>
        <taxon>Streptophyta</taxon>
        <taxon>Embryophyta</taxon>
        <taxon>Tracheophyta</taxon>
        <taxon>Spermatophyta</taxon>
        <taxon>Magnoliopsida</taxon>
        <taxon>eudicotyledons</taxon>
        <taxon>Gunneridae</taxon>
        <taxon>Pentapetalae</taxon>
        <taxon>rosids</taxon>
        <taxon>fabids</taxon>
        <taxon>Malpighiales</taxon>
        <taxon>Euphorbiaceae</taxon>
        <taxon>Acalyphoideae</taxon>
        <taxon>Acalypheae</taxon>
        <taxon>Ricinus</taxon>
    </lineage>
</organism>
<dbReference type="EMBL" id="EQ974155">
    <property type="protein sequence ID" value="EEF32610.1"/>
    <property type="molecule type" value="Genomic_DNA"/>
</dbReference>
<gene>
    <name evidence="2" type="ORF">RCOM_1484180</name>
</gene>
<protein>
    <recommendedName>
        <fullName evidence="4">Retrotransposon gag domain-containing protein</fullName>
    </recommendedName>
</protein>
<accession>B9SUV5</accession>
<evidence type="ECO:0000313" key="2">
    <source>
        <dbReference type="EMBL" id="EEF32610.1"/>
    </source>
</evidence>
<name>B9SUV5_RICCO</name>
<keyword evidence="3" id="KW-1185">Reference proteome</keyword>
<evidence type="ECO:0000256" key="1">
    <source>
        <dbReference type="SAM" id="MobiDB-lite"/>
    </source>
</evidence>